<comment type="caution">
    <text evidence="1">The sequence shown here is derived from an EMBL/GenBank/DDBJ whole genome shotgun (WGS) entry which is preliminary data.</text>
</comment>
<evidence type="ECO:0000313" key="1">
    <source>
        <dbReference type="EMBL" id="MDO7020119.1"/>
    </source>
</evidence>
<gene>
    <name evidence="1" type="ORF">Q5M86_04970</name>
</gene>
<sequence>MDKELLEKIETLHNNEEHYSIIELVYSIDESERDYDVISLLARALNNTQNYDEALDHLMYIREDGIDDPLWHFRVGYSYFYKNEKDTAKQYLYKTIELMDGHKNIEILESSKRLYTLCFEDDDNGINFLKRTELFWKWFEENEEYISSMLQNNHDDLINFVSSGVKIISDNISFNITKNYKFIFTVDGKNYLFYLIPKIISSMPYKLREKWTFLPYLPSSEGINFSIEVQNKKIYMQEVFIKIEFDAENDKFDLIFYNSELNNLDREEAYNIFFIMMENSIGEGLSRIYIRYVDISNTKLYNMITLTELEEYMKKILQFYRKELITEPIKQYFSYTFEPKNTDMPRYDIIAGITSYYETINDYYSENVHDIVEISKCGARALFLSYTYDDENDNDDIRREILNERYEIQNRLEKEVLGHSGNEIGIVVGRAIGIYNIYIDLIVYDEDEFIKRAKILLAEYDRNFYISKLRKYSEIKNIFDY</sequence>
<keyword evidence="2" id="KW-1185">Reference proteome</keyword>
<dbReference type="Proteomes" id="UP001175147">
    <property type="component" value="Unassembled WGS sequence"/>
</dbReference>
<dbReference type="EMBL" id="JAUPBM010000044">
    <property type="protein sequence ID" value="MDO7020119.1"/>
    <property type="molecule type" value="Genomic_DNA"/>
</dbReference>
<evidence type="ECO:0000313" key="2">
    <source>
        <dbReference type="Proteomes" id="UP001175147"/>
    </source>
</evidence>
<accession>A0ABT8YY87</accession>
<dbReference type="InterPro" id="IPR011990">
    <property type="entry name" value="TPR-like_helical_dom_sf"/>
</dbReference>
<dbReference type="RefSeq" id="WP_304384714.1">
    <property type="nucleotide sequence ID" value="NZ_JAUPBL010000016.1"/>
</dbReference>
<dbReference type="Gene3D" id="1.25.40.10">
    <property type="entry name" value="Tetratricopeptide repeat domain"/>
    <property type="match status" value="1"/>
</dbReference>
<protein>
    <recommendedName>
        <fullName evidence="3">TPR domain-containing protein</fullName>
    </recommendedName>
</protein>
<reference evidence="1" key="1">
    <citation type="submission" date="2023-07" db="EMBL/GenBank/DDBJ databases">
        <title>Mucosal microbiota of week-old chicken and adult hens.</title>
        <authorList>
            <person name="Volf J."/>
            <person name="Karasova D."/>
            <person name="Crhanova M."/>
            <person name="Faldynova M."/>
            <person name="Prikrylova H."/>
            <person name="Zeman M."/>
            <person name="Babak V."/>
            <person name="Rajova J."/>
            <person name="Rychlik I."/>
        </authorList>
    </citation>
    <scope>NUCLEOTIDE SEQUENCE</scope>
    <source>
        <strain evidence="1">ET902</strain>
    </source>
</reference>
<name>A0ABT8YY87_9SPIR</name>
<organism evidence="1 2">
    <name type="scientific">Brachyspira innocens</name>
    <dbReference type="NCBI Taxonomy" id="13264"/>
    <lineage>
        <taxon>Bacteria</taxon>
        <taxon>Pseudomonadati</taxon>
        <taxon>Spirochaetota</taxon>
        <taxon>Spirochaetia</taxon>
        <taxon>Brachyspirales</taxon>
        <taxon>Brachyspiraceae</taxon>
        <taxon>Brachyspira</taxon>
    </lineage>
</organism>
<evidence type="ECO:0008006" key="3">
    <source>
        <dbReference type="Google" id="ProtNLM"/>
    </source>
</evidence>
<proteinExistence type="predicted"/>
<dbReference type="SUPFAM" id="SSF48452">
    <property type="entry name" value="TPR-like"/>
    <property type="match status" value="1"/>
</dbReference>